<comment type="subcellular location">
    <subcellularLocation>
        <location evidence="1">Secreted</location>
    </subcellularLocation>
</comment>
<dbReference type="OrthoDB" id="6287506at2759"/>
<dbReference type="PANTHER" id="PTHR11848:SF282">
    <property type="entry name" value="TGF-BETA PROPEPTIDE DOMAIN-CONTAINING PROTEIN"/>
    <property type="match status" value="1"/>
</dbReference>
<evidence type="ECO:0000256" key="5">
    <source>
        <dbReference type="ARBA" id="ARBA00023157"/>
    </source>
</evidence>
<name>A0A8I6SF62_CIMLE</name>
<evidence type="ECO:0000256" key="2">
    <source>
        <dbReference type="ARBA" id="ARBA00006656"/>
    </source>
</evidence>
<dbReference type="Proteomes" id="UP000494040">
    <property type="component" value="Unassembled WGS sequence"/>
</dbReference>
<evidence type="ECO:0000256" key="1">
    <source>
        <dbReference type="ARBA" id="ARBA00004613"/>
    </source>
</evidence>
<dbReference type="Pfam" id="PF00688">
    <property type="entry name" value="TGFb_propeptide"/>
    <property type="match status" value="1"/>
</dbReference>
<protein>
    <recommendedName>
        <fullName evidence="6">TGF-beta propeptide domain-containing protein</fullName>
    </recommendedName>
</protein>
<keyword evidence="4" id="KW-0339">Growth factor</keyword>
<evidence type="ECO:0000256" key="4">
    <source>
        <dbReference type="ARBA" id="ARBA00023030"/>
    </source>
</evidence>
<dbReference type="InterPro" id="IPR015615">
    <property type="entry name" value="TGF-beta-rel"/>
</dbReference>
<keyword evidence="3" id="KW-0964">Secreted</keyword>
<dbReference type="GO" id="GO:0005125">
    <property type="term" value="F:cytokine activity"/>
    <property type="evidence" value="ECO:0007669"/>
    <property type="project" value="TreeGrafter"/>
</dbReference>
<dbReference type="PANTHER" id="PTHR11848">
    <property type="entry name" value="TGF-BETA FAMILY"/>
    <property type="match status" value="1"/>
</dbReference>
<dbReference type="GO" id="GO:0005615">
    <property type="term" value="C:extracellular space"/>
    <property type="evidence" value="ECO:0007669"/>
    <property type="project" value="TreeGrafter"/>
</dbReference>
<dbReference type="InterPro" id="IPR001111">
    <property type="entry name" value="TGF-b_propeptide"/>
</dbReference>
<keyword evidence="5" id="KW-1015">Disulfide bond</keyword>
<proteinExistence type="inferred from homology"/>
<dbReference type="GO" id="GO:0008083">
    <property type="term" value="F:growth factor activity"/>
    <property type="evidence" value="ECO:0007669"/>
    <property type="project" value="UniProtKB-KW"/>
</dbReference>
<comment type="similarity">
    <text evidence="2">Belongs to the TGF-beta family.</text>
</comment>
<reference evidence="7" key="1">
    <citation type="submission" date="2022-01" db="UniProtKB">
        <authorList>
            <consortium name="EnsemblMetazoa"/>
        </authorList>
    </citation>
    <scope>IDENTIFICATION</scope>
</reference>
<dbReference type="RefSeq" id="XP_014259716.1">
    <property type="nucleotide sequence ID" value="XM_014404230.2"/>
</dbReference>
<dbReference type="GeneID" id="106672646"/>
<dbReference type="EnsemblMetazoa" id="XM_014404230.2">
    <property type="protein sequence ID" value="XP_014259716.1"/>
    <property type="gene ID" value="LOC106672646"/>
</dbReference>
<dbReference type="AlphaFoldDB" id="A0A8I6SF62"/>
<dbReference type="KEGG" id="clec:106672646"/>
<accession>A0A8I6SF62</accession>
<sequence>MSSSSGSWKKRGMLTALTLLAGIVATSLGRPVEDRLLAALRELPEEKLQILEGLAYLWDEEMLGDQPQPYNDTLQINDRNSSWDILGGRDREQRLRIIKEQVLKFAGRDGKSNSSSLPQPTKQQSQIMQEVIVKTKYPWPIENVFTEKKQSFYPSCEIPRNSDQEAWDVSQAMNLFFELTYPTPTPGLKLDVHSAKLRLFKRSLSDGFNPFTTPRPGIDQRIRVSVYYYTKAVKRSKAKKKLADSQMLSYYGEDWTELDVKTAVNSWRETGKNFGLAVEVEDEDSTIQQASRYFTPMNCSKEAINARPLPVFFIDALQNKTLIARAGIQFYPTVEISTIEYAEPDILNHKGLRYPITPVTKPHRIRHHHRQTAAVNDSLEQIHWEDPTMTTIR</sequence>
<evidence type="ECO:0000313" key="7">
    <source>
        <dbReference type="EnsemblMetazoa" id="XP_014259716.1"/>
    </source>
</evidence>
<keyword evidence="8" id="KW-1185">Reference proteome</keyword>
<evidence type="ECO:0000313" key="8">
    <source>
        <dbReference type="Proteomes" id="UP000494040"/>
    </source>
</evidence>
<evidence type="ECO:0000256" key="3">
    <source>
        <dbReference type="ARBA" id="ARBA00022525"/>
    </source>
</evidence>
<organism evidence="7 8">
    <name type="scientific">Cimex lectularius</name>
    <name type="common">Bed bug</name>
    <name type="synonym">Acanthia lectularia</name>
    <dbReference type="NCBI Taxonomy" id="79782"/>
    <lineage>
        <taxon>Eukaryota</taxon>
        <taxon>Metazoa</taxon>
        <taxon>Ecdysozoa</taxon>
        <taxon>Arthropoda</taxon>
        <taxon>Hexapoda</taxon>
        <taxon>Insecta</taxon>
        <taxon>Pterygota</taxon>
        <taxon>Neoptera</taxon>
        <taxon>Paraneoptera</taxon>
        <taxon>Hemiptera</taxon>
        <taxon>Heteroptera</taxon>
        <taxon>Panheteroptera</taxon>
        <taxon>Cimicomorpha</taxon>
        <taxon>Cimicidae</taxon>
        <taxon>Cimex</taxon>
    </lineage>
</organism>
<feature type="domain" description="TGF-beta propeptide" evidence="6">
    <location>
        <begin position="189"/>
        <end position="286"/>
    </location>
</feature>
<dbReference type="Gene3D" id="2.60.120.970">
    <property type="match status" value="1"/>
</dbReference>
<dbReference type="OMA" id="RIRWEDP"/>
<evidence type="ECO:0000259" key="6">
    <source>
        <dbReference type="Pfam" id="PF00688"/>
    </source>
</evidence>